<reference evidence="3" key="2">
    <citation type="journal article" date="2017" name="Nat. Plants">
        <title>The Aegilops tauschii genome reveals multiple impacts of transposons.</title>
        <authorList>
            <person name="Zhao G."/>
            <person name="Zou C."/>
            <person name="Li K."/>
            <person name="Wang K."/>
            <person name="Li T."/>
            <person name="Gao L."/>
            <person name="Zhang X."/>
            <person name="Wang H."/>
            <person name="Yang Z."/>
            <person name="Liu X."/>
            <person name="Jiang W."/>
            <person name="Mao L."/>
            <person name="Kong X."/>
            <person name="Jiao Y."/>
            <person name="Jia J."/>
        </authorList>
    </citation>
    <scope>NUCLEOTIDE SEQUENCE [LARGE SCALE GENOMIC DNA]</scope>
    <source>
        <strain evidence="3">cv. AL8/78</strain>
    </source>
</reference>
<feature type="compositionally biased region" description="Low complexity" evidence="1">
    <location>
        <begin position="60"/>
        <end position="72"/>
    </location>
</feature>
<feature type="compositionally biased region" description="Basic residues" evidence="1">
    <location>
        <begin position="73"/>
        <end position="82"/>
    </location>
</feature>
<feature type="compositionally biased region" description="Low complexity" evidence="1">
    <location>
        <begin position="40"/>
        <end position="51"/>
    </location>
</feature>
<dbReference type="Proteomes" id="UP000015105">
    <property type="component" value="Chromosome 4D"/>
</dbReference>
<keyword evidence="3" id="KW-1185">Reference proteome</keyword>
<sequence length="155" mass="18285">VRHLASLLSPLLYYKKQFTGFLLTKNVMMMQMSLARAIRRTTPPRSQPQRPRLQKRHLRQLLPPSLSQSMQPQRRRRRRVPVRLKLPRQQVTILRLLPRRQDRLPPKALDQAPIHRGYQSSQNCCTQQARRAPPLPPCSSVWFLPMFRPCLCKPP</sequence>
<evidence type="ECO:0000256" key="1">
    <source>
        <dbReference type="SAM" id="MobiDB-lite"/>
    </source>
</evidence>
<organism evidence="2 3">
    <name type="scientific">Aegilops tauschii subsp. strangulata</name>
    <name type="common">Goatgrass</name>
    <dbReference type="NCBI Taxonomy" id="200361"/>
    <lineage>
        <taxon>Eukaryota</taxon>
        <taxon>Viridiplantae</taxon>
        <taxon>Streptophyta</taxon>
        <taxon>Embryophyta</taxon>
        <taxon>Tracheophyta</taxon>
        <taxon>Spermatophyta</taxon>
        <taxon>Magnoliopsida</taxon>
        <taxon>Liliopsida</taxon>
        <taxon>Poales</taxon>
        <taxon>Poaceae</taxon>
        <taxon>BOP clade</taxon>
        <taxon>Pooideae</taxon>
        <taxon>Triticodae</taxon>
        <taxon>Triticeae</taxon>
        <taxon>Triticinae</taxon>
        <taxon>Aegilops</taxon>
    </lineage>
</organism>
<proteinExistence type="predicted"/>
<reference evidence="3" key="1">
    <citation type="journal article" date="2014" name="Science">
        <title>Ancient hybridizations among the ancestral genomes of bread wheat.</title>
        <authorList>
            <consortium name="International Wheat Genome Sequencing Consortium,"/>
            <person name="Marcussen T."/>
            <person name="Sandve S.R."/>
            <person name="Heier L."/>
            <person name="Spannagl M."/>
            <person name="Pfeifer M."/>
            <person name="Jakobsen K.S."/>
            <person name="Wulff B.B."/>
            <person name="Steuernagel B."/>
            <person name="Mayer K.F."/>
            <person name="Olsen O.A."/>
        </authorList>
    </citation>
    <scope>NUCLEOTIDE SEQUENCE [LARGE SCALE GENOMIC DNA]</scope>
    <source>
        <strain evidence="3">cv. AL8/78</strain>
    </source>
</reference>
<dbReference type="AlphaFoldDB" id="A0A453H063"/>
<evidence type="ECO:0000313" key="2">
    <source>
        <dbReference type="EnsemblPlants" id="AET4Gv20028100.4"/>
    </source>
</evidence>
<accession>A0A453H063</accession>
<dbReference type="EnsemblPlants" id="AET4Gv20028100.4">
    <property type="protein sequence ID" value="AET4Gv20028100.4"/>
    <property type="gene ID" value="AET4Gv20028100"/>
</dbReference>
<feature type="region of interest" description="Disordered" evidence="1">
    <location>
        <begin position="38"/>
        <end position="82"/>
    </location>
</feature>
<reference evidence="2" key="5">
    <citation type="journal article" date="2021" name="G3 (Bethesda)">
        <title>Aegilops tauschii genome assembly Aet v5.0 features greater sequence contiguity and improved annotation.</title>
        <authorList>
            <person name="Wang L."/>
            <person name="Zhu T."/>
            <person name="Rodriguez J.C."/>
            <person name="Deal K.R."/>
            <person name="Dubcovsky J."/>
            <person name="McGuire P.E."/>
            <person name="Lux T."/>
            <person name="Spannagl M."/>
            <person name="Mayer K.F.X."/>
            <person name="Baldrich P."/>
            <person name="Meyers B.C."/>
            <person name="Huo N."/>
            <person name="Gu Y.Q."/>
            <person name="Zhou H."/>
            <person name="Devos K.M."/>
            <person name="Bennetzen J.L."/>
            <person name="Unver T."/>
            <person name="Budak H."/>
            <person name="Gulick P.J."/>
            <person name="Galiba G."/>
            <person name="Kalapos B."/>
            <person name="Nelson D.R."/>
            <person name="Li P."/>
            <person name="You F.M."/>
            <person name="Luo M.C."/>
            <person name="Dvorak J."/>
        </authorList>
    </citation>
    <scope>NUCLEOTIDE SEQUENCE [LARGE SCALE GENOMIC DNA]</scope>
    <source>
        <strain evidence="2">cv. AL8/78</strain>
    </source>
</reference>
<reference evidence="2" key="3">
    <citation type="journal article" date="2017" name="Nature">
        <title>Genome sequence of the progenitor of the wheat D genome Aegilops tauschii.</title>
        <authorList>
            <person name="Luo M.C."/>
            <person name="Gu Y.Q."/>
            <person name="Puiu D."/>
            <person name="Wang H."/>
            <person name="Twardziok S.O."/>
            <person name="Deal K.R."/>
            <person name="Huo N."/>
            <person name="Zhu T."/>
            <person name="Wang L."/>
            <person name="Wang Y."/>
            <person name="McGuire P.E."/>
            <person name="Liu S."/>
            <person name="Long H."/>
            <person name="Ramasamy R.K."/>
            <person name="Rodriguez J.C."/>
            <person name="Van S.L."/>
            <person name="Yuan L."/>
            <person name="Wang Z."/>
            <person name="Xia Z."/>
            <person name="Xiao L."/>
            <person name="Anderson O.D."/>
            <person name="Ouyang S."/>
            <person name="Liang Y."/>
            <person name="Zimin A.V."/>
            <person name="Pertea G."/>
            <person name="Qi P."/>
            <person name="Bennetzen J.L."/>
            <person name="Dai X."/>
            <person name="Dawson M.W."/>
            <person name="Muller H.G."/>
            <person name="Kugler K."/>
            <person name="Rivarola-Duarte L."/>
            <person name="Spannagl M."/>
            <person name="Mayer K.F.X."/>
            <person name="Lu F.H."/>
            <person name="Bevan M.W."/>
            <person name="Leroy P."/>
            <person name="Li P."/>
            <person name="You F.M."/>
            <person name="Sun Q."/>
            <person name="Liu Z."/>
            <person name="Lyons E."/>
            <person name="Wicker T."/>
            <person name="Salzberg S.L."/>
            <person name="Devos K.M."/>
            <person name="Dvorak J."/>
        </authorList>
    </citation>
    <scope>NUCLEOTIDE SEQUENCE [LARGE SCALE GENOMIC DNA]</scope>
    <source>
        <strain evidence="2">cv. AL8/78</strain>
    </source>
</reference>
<protein>
    <submittedName>
        <fullName evidence="2">Uncharacterized protein</fullName>
    </submittedName>
</protein>
<dbReference type="Gramene" id="AET4Gv20028100.4">
    <property type="protein sequence ID" value="AET4Gv20028100.4"/>
    <property type="gene ID" value="AET4Gv20028100"/>
</dbReference>
<name>A0A453H063_AEGTS</name>
<evidence type="ECO:0000313" key="3">
    <source>
        <dbReference type="Proteomes" id="UP000015105"/>
    </source>
</evidence>
<reference evidence="2" key="4">
    <citation type="submission" date="2019-03" db="UniProtKB">
        <authorList>
            <consortium name="EnsemblPlants"/>
        </authorList>
    </citation>
    <scope>IDENTIFICATION</scope>
</reference>